<dbReference type="InterPro" id="IPR036188">
    <property type="entry name" value="FAD/NAD-bd_sf"/>
</dbReference>
<keyword evidence="1" id="KW-0560">Oxidoreductase</keyword>
<protein>
    <submittedName>
        <fullName evidence="5">Monooxygenase 2</fullName>
    </submittedName>
</protein>
<reference evidence="5" key="1">
    <citation type="submission" date="2020-06" db="EMBL/GenBank/DDBJ databases">
        <authorList>
            <person name="Li T."/>
            <person name="Hu X."/>
            <person name="Zhang T."/>
            <person name="Song X."/>
            <person name="Zhang H."/>
            <person name="Dai N."/>
            <person name="Sheng W."/>
            <person name="Hou X."/>
            <person name="Wei L."/>
        </authorList>
    </citation>
    <scope>NUCLEOTIDE SEQUENCE</scope>
    <source>
        <strain evidence="5">KEN8</strain>
        <tissue evidence="5">Leaf</tissue>
    </source>
</reference>
<reference evidence="5" key="2">
    <citation type="journal article" date="2024" name="Plant">
        <title>Genomic evolution and insights into agronomic trait innovations of Sesamum species.</title>
        <authorList>
            <person name="Miao H."/>
            <person name="Wang L."/>
            <person name="Qu L."/>
            <person name="Liu H."/>
            <person name="Sun Y."/>
            <person name="Le M."/>
            <person name="Wang Q."/>
            <person name="Wei S."/>
            <person name="Zheng Y."/>
            <person name="Lin W."/>
            <person name="Duan Y."/>
            <person name="Cao H."/>
            <person name="Xiong S."/>
            <person name="Wang X."/>
            <person name="Wei L."/>
            <person name="Li C."/>
            <person name="Ma Q."/>
            <person name="Ju M."/>
            <person name="Zhao R."/>
            <person name="Li G."/>
            <person name="Mu C."/>
            <person name="Tian Q."/>
            <person name="Mei H."/>
            <person name="Zhang T."/>
            <person name="Gao T."/>
            <person name="Zhang H."/>
        </authorList>
    </citation>
    <scope>NUCLEOTIDE SEQUENCE</scope>
    <source>
        <strain evidence="5">KEN8</strain>
    </source>
</reference>
<accession>A0AAW2M297</accession>
<feature type="domain" description="FAD-binding" evidence="4">
    <location>
        <begin position="130"/>
        <end position="467"/>
    </location>
</feature>
<dbReference type="GO" id="GO:0071949">
    <property type="term" value="F:FAD binding"/>
    <property type="evidence" value="ECO:0007669"/>
    <property type="project" value="InterPro"/>
</dbReference>
<name>A0AAW2M297_9LAMI</name>
<evidence type="ECO:0000256" key="1">
    <source>
        <dbReference type="ARBA" id="ARBA00023002"/>
    </source>
</evidence>
<proteinExistence type="inferred from homology"/>
<evidence type="ECO:0000256" key="3">
    <source>
        <dbReference type="ARBA" id="ARBA00024018"/>
    </source>
</evidence>
<organism evidence="5">
    <name type="scientific">Sesamum calycinum</name>
    <dbReference type="NCBI Taxonomy" id="2727403"/>
    <lineage>
        <taxon>Eukaryota</taxon>
        <taxon>Viridiplantae</taxon>
        <taxon>Streptophyta</taxon>
        <taxon>Embryophyta</taxon>
        <taxon>Tracheophyta</taxon>
        <taxon>Spermatophyta</taxon>
        <taxon>Magnoliopsida</taxon>
        <taxon>eudicotyledons</taxon>
        <taxon>Gunneridae</taxon>
        <taxon>Pentapetalae</taxon>
        <taxon>asterids</taxon>
        <taxon>lamiids</taxon>
        <taxon>Lamiales</taxon>
        <taxon>Pedaliaceae</taxon>
        <taxon>Sesamum</taxon>
    </lineage>
</organism>
<dbReference type="EMBL" id="JACGWM010000015">
    <property type="protein sequence ID" value="KAL0324492.1"/>
    <property type="molecule type" value="Genomic_DNA"/>
</dbReference>
<comment type="caution">
    <text evidence="5">The sequence shown here is derived from an EMBL/GenBank/DDBJ whole genome shotgun (WGS) entry which is preliminary data.</text>
</comment>
<sequence>MEIRFLYLKYTRNNLLRKKVPKPGCGYKFSALHRQRNGLWCGKKPTRRNLCHSSRRTHSGRVLVSSDTAANTQTVGSSSNSCRRLRHPFMASLVMPQKALLTLPSLPTKLRLKPICASMANARPDVRKEDIVIVGAGIAGLTTAVALQRVGIGSVVLEQAGSLRTGGTSLTFFKNGWKVLDAIGVGSELRTQFLELQGILVKSEYGRKLCSFKFKDEDESQEVRAVERRILLETLAKQLPPDAISFCSKLKNIERSENDGIMLKLEDESQISAKIVIACDGIRSPVAKWMGFRDPRYVGHCAIRGLGFYPNGQPFEPKVTYVYGRGVRAAYVPVSPTKVYWFVCFNSPSPGPKITDASILREETEKLVKDWPTDLLNIIKSTQDNTIIRTPLVDRWLWPGINPPASRGNVVLVGDAWHPMTPNLGQGACCALEDAVVLAKKLEQAMKFGTSSVEDAFRSYESERWPRIFPLTVRANFVGALLQLENPVVCSLRNNVLLPKFVRLGPMLEHTNFDFEPLNLDSV</sequence>
<gene>
    <name evidence="5" type="ORF">Scaly_2416300</name>
</gene>
<dbReference type="Pfam" id="PF01494">
    <property type="entry name" value="FAD_binding_3"/>
    <property type="match status" value="1"/>
</dbReference>
<comment type="similarity">
    <text evidence="3">Belongs to the 3-hydroxybenzoate 6-hydroxylase family.</text>
</comment>
<dbReference type="PANTHER" id="PTHR45934">
    <property type="entry name" value="FAD/NAD(P)-BINDING OXIDOREDUCTASE FAMILY PROTEIN"/>
    <property type="match status" value="1"/>
</dbReference>
<keyword evidence="2 5" id="KW-0503">Monooxygenase</keyword>
<dbReference type="Gene3D" id="3.50.50.60">
    <property type="entry name" value="FAD/NAD(P)-binding domain"/>
    <property type="match status" value="1"/>
</dbReference>
<dbReference type="InterPro" id="IPR044560">
    <property type="entry name" value="MOase"/>
</dbReference>
<dbReference type="AlphaFoldDB" id="A0AAW2M297"/>
<dbReference type="PANTHER" id="PTHR45934:SF9">
    <property type="entry name" value="FAD_NAD(P)-BINDING OXIDOREDUCTASE FAMILY PROTEIN"/>
    <property type="match status" value="1"/>
</dbReference>
<dbReference type="InterPro" id="IPR002938">
    <property type="entry name" value="FAD-bd"/>
</dbReference>
<dbReference type="PRINTS" id="PR00420">
    <property type="entry name" value="RNGMNOXGNASE"/>
</dbReference>
<evidence type="ECO:0000256" key="2">
    <source>
        <dbReference type="ARBA" id="ARBA00023033"/>
    </source>
</evidence>
<dbReference type="GO" id="GO:0004497">
    <property type="term" value="F:monooxygenase activity"/>
    <property type="evidence" value="ECO:0007669"/>
    <property type="project" value="UniProtKB-KW"/>
</dbReference>
<evidence type="ECO:0000313" key="5">
    <source>
        <dbReference type="EMBL" id="KAL0324492.1"/>
    </source>
</evidence>
<evidence type="ECO:0000259" key="4">
    <source>
        <dbReference type="Pfam" id="PF01494"/>
    </source>
</evidence>
<dbReference type="SUPFAM" id="SSF51905">
    <property type="entry name" value="FAD/NAD(P)-binding domain"/>
    <property type="match status" value="1"/>
</dbReference>